<proteinExistence type="predicted"/>
<gene>
    <name evidence="2" type="ORF">MEDL_15012</name>
</gene>
<accession>A0A8S3QZP3</accession>
<protein>
    <submittedName>
        <fullName evidence="2">Uncharacterized protein</fullName>
    </submittedName>
</protein>
<evidence type="ECO:0000313" key="3">
    <source>
        <dbReference type="Proteomes" id="UP000683360"/>
    </source>
</evidence>
<sequence length="463" mass="52365">MDSPVPDSSKEKSVIDTFTAMDIQTTEPSNNTKDLSGMNEYRDPVYISLDSGLFAVQEIKKGDEVIISITPVTIKTGNDQQSVNTDEVIYVAERLGCSTHQEMNSTIQQKLDSPIEITQGFDFDDEDLDEQHDKNDPDYVPSSEEQLSDKSLEDEFIHSLNKIHNDEDSVARDSDTSMEDEHGEASNILHWPALEKSHLTVYKKTRLSEISCQKDETIVALGESWLRRSIDNREKRRYYTSQHMRLMGKMLLELRSLEGEDEKDFEYYLHPSRFDMLVGAALQCCLPYMDDMEELKAPSNGIKIKYDLRRMITARWAITVKKDVHSLCAKRIKDLPRIDKNGVGLNSYASKTKDIDDLDESLVGELSKVELHLLKSQDLMKVRGKGNRPVPVLIPADLKGPLDFLASSSVRKQAGIPEANCYLFPVVSKNLVIIIKDQILKGLVVPVTCRTLVHNSPLAVNFI</sequence>
<feature type="region of interest" description="Disordered" evidence="1">
    <location>
        <begin position="126"/>
        <end position="149"/>
    </location>
</feature>
<dbReference type="EMBL" id="CAJPWZ010000742">
    <property type="protein sequence ID" value="CAG2200299.1"/>
    <property type="molecule type" value="Genomic_DNA"/>
</dbReference>
<reference evidence="2" key="1">
    <citation type="submission" date="2021-03" db="EMBL/GenBank/DDBJ databases">
        <authorList>
            <person name="Bekaert M."/>
        </authorList>
    </citation>
    <scope>NUCLEOTIDE SEQUENCE</scope>
</reference>
<dbReference type="Proteomes" id="UP000683360">
    <property type="component" value="Unassembled WGS sequence"/>
</dbReference>
<dbReference type="PANTHER" id="PTHR33480">
    <property type="entry name" value="SET DOMAIN-CONTAINING PROTEIN-RELATED"/>
    <property type="match status" value="1"/>
</dbReference>
<dbReference type="PANTHER" id="PTHR33480:SF1">
    <property type="entry name" value="TYR RECOMBINASE DOMAIN-CONTAINING PROTEIN"/>
    <property type="match status" value="1"/>
</dbReference>
<dbReference type="OrthoDB" id="10055248at2759"/>
<evidence type="ECO:0000313" key="2">
    <source>
        <dbReference type="EMBL" id="CAG2200299.1"/>
    </source>
</evidence>
<name>A0A8S3QZP3_MYTED</name>
<dbReference type="AlphaFoldDB" id="A0A8S3QZP3"/>
<evidence type="ECO:0000256" key="1">
    <source>
        <dbReference type="SAM" id="MobiDB-lite"/>
    </source>
</evidence>
<organism evidence="2 3">
    <name type="scientific">Mytilus edulis</name>
    <name type="common">Blue mussel</name>
    <dbReference type="NCBI Taxonomy" id="6550"/>
    <lineage>
        <taxon>Eukaryota</taxon>
        <taxon>Metazoa</taxon>
        <taxon>Spiralia</taxon>
        <taxon>Lophotrochozoa</taxon>
        <taxon>Mollusca</taxon>
        <taxon>Bivalvia</taxon>
        <taxon>Autobranchia</taxon>
        <taxon>Pteriomorphia</taxon>
        <taxon>Mytilida</taxon>
        <taxon>Mytiloidea</taxon>
        <taxon>Mytilidae</taxon>
        <taxon>Mytilinae</taxon>
        <taxon>Mytilus</taxon>
    </lineage>
</organism>
<comment type="caution">
    <text evidence="2">The sequence shown here is derived from an EMBL/GenBank/DDBJ whole genome shotgun (WGS) entry which is preliminary data.</text>
</comment>
<keyword evidence="3" id="KW-1185">Reference proteome</keyword>